<evidence type="ECO:0000256" key="5">
    <source>
        <dbReference type="ARBA" id="ARBA00026066"/>
    </source>
</evidence>
<evidence type="ECO:0000256" key="10">
    <source>
        <dbReference type="ARBA" id="ARBA00049878"/>
    </source>
</evidence>
<dbReference type="InterPro" id="IPR036563">
    <property type="entry name" value="MoaE_sf"/>
</dbReference>
<evidence type="ECO:0000256" key="2">
    <source>
        <dbReference type="ARBA" id="ARBA00005426"/>
    </source>
</evidence>
<dbReference type="Gene3D" id="3.90.1170.40">
    <property type="entry name" value="Molybdopterin biosynthesis MoaE subunit"/>
    <property type="match status" value="1"/>
</dbReference>
<dbReference type="Pfam" id="PF02391">
    <property type="entry name" value="MoaE"/>
    <property type="match status" value="1"/>
</dbReference>
<evidence type="ECO:0000256" key="8">
    <source>
        <dbReference type="ARBA" id="ARBA00030781"/>
    </source>
</evidence>
<comment type="subunit">
    <text evidence="5">Heterotetramer of 2 MoaD subunits and 2 MoaE subunits. Also stable as homodimer. The enzyme changes between these two forms during catalysis.</text>
</comment>
<dbReference type="RefSeq" id="WP_236889510.1">
    <property type="nucleotide sequence ID" value="NZ_AP024488.1"/>
</dbReference>
<evidence type="ECO:0000313" key="12">
    <source>
        <dbReference type="Proteomes" id="UP001320148"/>
    </source>
</evidence>
<evidence type="ECO:0000256" key="6">
    <source>
        <dbReference type="ARBA" id="ARBA00029745"/>
    </source>
</evidence>
<comment type="similarity">
    <text evidence="2">Belongs to the MoaE family.</text>
</comment>
<dbReference type="EMBL" id="AP024488">
    <property type="protein sequence ID" value="BCS98105.1"/>
    <property type="molecule type" value="Genomic_DNA"/>
</dbReference>
<gene>
    <name evidence="11" type="primary">moaE</name>
    <name evidence="11" type="ORF">DSLASN_37370</name>
</gene>
<dbReference type="Proteomes" id="UP001320148">
    <property type="component" value="Chromosome"/>
</dbReference>
<evidence type="ECO:0000256" key="9">
    <source>
        <dbReference type="ARBA" id="ARBA00032474"/>
    </source>
</evidence>
<evidence type="ECO:0000256" key="4">
    <source>
        <dbReference type="ARBA" id="ARBA00013858"/>
    </source>
</evidence>
<proteinExistence type="inferred from homology"/>
<evidence type="ECO:0000256" key="3">
    <source>
        <dbReference type="ARBA" id="ARBA00011950"/>
    </source>
</evidence>
<protein>
    <recommendedName>
        <fullName evidence="4">Molybdopterin synthase catalytic subunit</fullName>
        <ecNumber evidence="3">2.8.1.12</ecNumber>
    </recommendedName>
    <alternativeName>
        <fullName evidence="8">MPT synthase subunit 2</fullName>
    </alternativeName>
    <alternativeName>
        <fullName evidence="6">Molybdenum cofactor biosynthesis protein E</fullName>
    </alternativeName>
    <alternativeName>
        <fullName evidence="7">Molybdopterin-converting factor large subunit</fullName>
    </alternativeName>
    <alternativeName>
        <fullName evidence="9">Molybdopterin-converting factor subunit 2</fullName>
    </alternativeName>
</protein>
<organism evidence="11 12">
    <name type="scientific">Desulfoluna limicola</name>
    <dbReference type="NCBI Taxonomy" id="2810562"/>
    <lineage>
        <taxon>Bacteria</taxon>
        <taxon>Pseudomonadati</taxon>
        <taxon>Thermodesulfobacteriota</taxon>
        <taxon>Desulfobacteria</taxon>
        <taxon>Desulfobacterales</taxon>
        <taxon>Desulfolunaceae</taxon>
        <taxon>Desulfoluna</taxon>
    </lineage>
</organism>
<evidence type="ECO:0000256" key="7">
    <source>
        <dbReference type="ARBA" id="ARBA00030407"/>
    </source>
</evidence>
<reference evidence="11 12" key="1">
    <citation type="submission" date="2021-02" db="EMBL/GenBank/DDBJ databases">
        <title>Complete genome of Desulfoluna sp. strain ASN36.</title>
        <authorList>
            <person name="Takahashi A."/>
            <person name="Kojima H."/>
            <person name="Fukui M."/>
        </authorList>
    </citation>
    <scope>NUCLEOTIDE SEQUENCE [LARGE SCALE GENOMIC DNA]</scope>
    <source>
        <strain evidence="11 12">ASN36</strain>
    </source>
</reference>
<sequence>MIRIDEMIREIKAHPDFGKAGMVLAHNGVVRESSRDGRPVTGLTVHVNHARLEELMTEYRSRDGIVEILIAIEEEKALTVGDDVMGIVVAGDIRENVLETLEGLLNAVKAEVTSKTEHFVAAN</sequence>
<dbReference type="SUPFAM" id="SSF54690">
    <property type="entry name" value="Molybdopterin synthase subunit MoaE"/>
    <property type="match status" value="1"/>
</dbReference>
<keyword evidence="12" id="KW-1185">Reference proteome</keyword>
<name>A0ABM7PLU9_9BACT</name>
<comment type="catalytic activity">
    <reaction evidence="10">
        <text>2 [molybdopterin-synthase sulfur-carrier protein]-C-terminal-Gly-aminoethanethioate + cyclic pyranopterin phosphate + H2O = molybdopterin + 2 [molybdopterin-synthase sulfur-carrier protein]-C-terminal Gly-Gly + 2 H(+)</text>
        <dbReference type="Rhea" id="RHEA:26333"/>
        <dbReference type="Rhea" id="RHEA-COMP:12202"/>
        <dbReference type="Rhea" id="RHEA-COMP:19907"/>
        <dbReference type="ChEBI" id="CHEBI:15377"/>
        <dbReference type="ChEBI" id="CHEBI:15378"/>
        <dbReference type="ChEBI" id="CHEBI:58698"/>
        <dbReference type="ChEBI" id="CHEBI:59648"/>
        <dbReference type="ChEBI" id="CHEBI:90778"/>
        <dbReference type="ChEBI" id="CHEBI:232372"/>
        <dbReference type="EC" id="2.8.1.12"/>
    </reaction>
</comment>
<comment type="pathway">
    <text evidence="1">Cofactor biosynthesis; molybdopterin biosynthesis.</text>
</comment>
<evidence type="ECO:0000313" key="11">
    <source>
        <dbReference type="EMBL" id="BCS98105.1"/>
    </source>
</evidence>
<dbReference type="EC" id="2.8.1.12" evidence="3"/>
<accession>A0ABM7PLU9</accession>
<evidence type="ECO:0000256" key="1">
    <source>
        <dbReference type="ARBA" id="ARBA00005046"/>
    </source>
</evidence>
<dbReference type="InterPro" id="IPR003448">
    <property type="entry name" value="Mopterin_biosynth_MoaE"/>
</dbReference>